<evidence type="ECO:0000259" key="2">
    <source>
        <dbReference type="PROSITE" id="PS50846"/>
    </source>
</evidence>
<evidence type="ECO:0000313" key="4">
    <source>
        <dbReference type="Proteomes" id="UP000269669"/>
    </source>
</evidence>
<dbReference type="OrthoDB" id="117144at2"/>
<keyword evidence="4" id="KW-1185">Reference proteome</keyword>
<protein>
    <submittedName>
        <fullName evidence="3">Heavy-metal-associated domain-containing protein</fullName>
    </submittedName>
</protein>
<dbReference type="RefSeq" id="WP_125485040.1">
    <property type="nucleotide sequence ID" value="NZ_RSDW01000001.1"/>
</dbReference>
<dbReference type="CDD" id="cd00371">
    <property type="entry name" value="HMA"/>
    <property type="match status" value="1"/>
</dbReference>
<feature type="signal peptide" evidence="1">
    <location>
        <begin position="1"/>
        <end position="19"/>
    </location>
</feature>
<dbReference type="Gene3D" id="3.30.70.100">
    <property type="match status" value="1"/>
</dbReference>
<comment type="caution">
    <text evidence="3">The sequence shown here is derived from an EMBL/GenBank/DDBJ whole genome shotgun (WGS) entry which is preliminary data.</text>
</comment>
<gene>
    <name evidence="3" type="ORF">EDE15_1952</name>
</gene>
<reference evidence="3 4" key="1">
    <citation type="submission" date="2018-12" db="EMBL/GenBank/DDBJ databases">
        <title>Sequencing of bacterial isolates from soil warming experiment in Harvard Forest, Massachusetts, USA.</title>
        <authorList>
            <person name="Deangelis K."/>
        </authorList>
    </citation>
    <scope>NUCLEOTIDE SEQUENCE [LARGE SCALE GENOMIC DNA]</scope>
    <source>
        <strain evidence="3 4">EB153</strain>
    </source>
</reference>
<dbReference type="Proteomes" id="UP000269669">
    <property type="component" value="Unassembled WGS sequence"/>
</dbReference>
<dbReference type="AlphaFoldDB" id="A0A428MHU0"/>
<dbReference type="InterPro" id="IPR036163">
    <property type="entry name" value="HMA_dom_sf"/>
</dbReference>
<dbReference type="InterPro" id="IPR006121">
    <property type="entry name" value="HMA_dom"/>
</dbReference>
<accession>A0A428MHU0</accession>
<sequence>MKRLLTAGILAISSLAAHAEYEQINLTVFGMDCAPCAHAIHVSMKGIQGVDKVDVDLNTGLVVIKLTPDNSAAMRQFNQAVEKNGFTHKDATVIARGKLTGTVNAPFFEVTGTQDRFALVPAATGLDIAALLGKTVTVTGVLPQAPKGRVSDTLRYNTITEAQ</sequence>
<organism evidence="3 4">
    <name type="scientific">Edaphobacter aggregans</name>
    <dbReference type="NCBI Taxonomy" id="570835"/>
    <lineage>
        <taxon>Bacteria</taxon>
        <taxon>Pseudomonadati</taxon>
        <taxon>Acidobacteriota</taxon>
        <taxon>Terriglobia</taxon>
        <taxon>Terriglobales</taxon>
        <taxon>Acidobacteriaceae</taxon>
        <taxon>Edaphobacter</taxon>
    </lineage>
</organism>
<dbReference type="SUPFAM" id="SSF55008">
    <property type="entry name" value="HMA, heavy metal-associated domain"/>
    <property type="match status" value="1"/>
</dbReference>
<dbReference type="GO" id="GO:0046872">
    <property type="term" value="F:metal ion binding"/>
    <property type="evidence" value="ECO:0007669"/>
    <property type="project" value="InterPro"/>
</dbReference>
<proteinExistence type="predicted"/>
<evidence type="ECO:0000256" key="1">
    <source>
        <dbReference type="SAM" id="SignalP"/>
    </source>
</evidence>
<evidence type="ECO:0000313" key="3">
    <source>
        <dbReference type="EMBL" id="RSL16437.1"/>
    </source>
</evidence>
<dbReference type="EMBL" id="RSDW01000001">
    <property type="protein sequence ID" value="RSL16437.1"/>
    <property type="molecule type" value="Genomic_DNA"/>
</dbReference>
<feature type="domain" description="HMA" evidence="2">
    <location>
        <begin position="22"/>
        <end position="89"/>
    </location>
</feature>
<name>A0A428MHU0_9BACT</name>
<feature type="chain" id="PRO_5019161750" evidence="1">
    <location>
        <begin position="20"/>
        <end position="163"/>
    </location>
</feature>
<dbReference type="Pfam" id="PF00403">
    <property type="entry name" value="HMA"/>
    <property type="match status" value="1"/>
</dbReference>
<keyword evidence="1" id="KW-0732">Signal</keyword>
<dbReference type="PROSITE" id="PS50846">
    <property type="entry name" value="HMA_2"/>
    <property type="match status" value="1"/>
</dbReference>